<dbReference type="PRINTS" id="PR00080">
    <property type="entry name" value="SDRFAMILY"/>
</dbReference>
<evidence type="ECO:0000256" key="4">
    <source>
        <dbReference type="ARBA" id="ARBA00023098"/>
    </source>
</evidence>
<evidence type="ECO:0000256" key="3">
    <source>
        <dbReference type="ARBA" id="ARBA00023027"/>
    </source>
</evidence>
<dbReference type="InterPro" id="IPR036291">
    <property type="entry name" value="NAD(P)-bd_dom_sf"/>
</dbReference>
<dbReference type="Gene3D" id="3.40.50.720">
    <property type="entry name" value="NAD(P)-binding Rossmann-like Domain"/>
    <property type="match status" value="1"/>
</dbReference>
<comment type="caution">
    <text evidence="6">The sequence shown here is derived from an EMBL/GenBank/DDBJ whole genome shotgun (WGS) entry which is preliminary data.</text>
</comment>
<evidence type="ECO:0000313" key="7">
    <source>
        <dbReference type="Proteomes" id="UP001143362"/>
    </source>
</evidence>
<name>A0ABT3TEA4_9GAMM</name>
<keyword evidence="7" id="KW-1185">Reference proteome</keyword>
<keyword evidence="5" id="KW-0753">Steroid metabolism</keyword>
<proteinExistence type="inferred from homology"/>
<dbReference type="PRINTS" id="PR00081">
    <property type="entry name" value="GDHRDH"/>
</dbReference>
<dbReference type="PANTHER" id="PTHR43180">
    <property type="entry name" value="3-OXOACYL-(ACYL-CARRIER-PROTEIN) REDUCTASE (AFU_ORTHOLOGUE AFUA_6G11210)"/>
    <property type="match status" value="1"/>
</dbReference>
<keyword evidence="4" id="KW-0443">Lipid metabolism</keyword>
<dbReference type="InterPro" id="IPR002347">
    <property type="entry name" value="SDR_fam"/>
</dbReference>
<dbReference type="NCBIfam" id="NF005559">
    <property type="entry name" value="PRK07231.1"/>
    <property type="match status" value="1"/>
</dbReference>
<keyword evidence="3" id="KW-0520">NAD</keyword>
<protein>
    <submittedName>
        <fullName evidence="6">SDR family oxidoreductase</fullName>
    </submittedName>
</protein>
<keyword evidence="2" id="KW-0560">Oxidoreductase</keyword>
<accession>A0ABT3TEA4</accession>
<dbReference type="Pfam" id="PF13561">
    <property type="entry name" value="adh_short_C2"/>
    <property type="match status" value="1"/>
</dbReference>
<comment type="similarity">
    <text evidence="1">Belongs to the short-chain dehydrogenases/reductases (SDR) family.</text>
</comment>
<organism evidence="6 7">
    <name type="scientific">Candidatus Litorirhabdus singularis</name>
    <dbReference type="NCBI Taxonomy" id="2518993"/>
    <lineage>
        <taxon>Bacteria</taxon>
        <taxon>Pseudomonadati</taxon>
        <taxon>Pseudomonadota</taxon>
        <taxon>Gammaproteobacteria</taxon>
        <taxon>Cellvibrionales</taxon>
        <taxon>Halieaceae</taxon>
        <taxon>Candidatus Litorirhabdus</taxon>
    </lineage>
</organism>
<dbReference type="EMBL" id="SHNN01000001">
    <property type="protein sequence ID" value="MCX2980616.1"/>
    <property type="molecule type" value="Genomic_DNA"/>
</dbReference>
<evidence type="ECO:0000256" key="1">
    <source>
        <dbReference type="ARBA" id="ARBA00006484"/>
    </source>
</evidence>
<evidence type="ECO:0000256" key="5">
    <source>
        <dbReference type="ARBA" id="ARBA00023221"/>
    </source>
</evidence>
<dbReference type="RefSeq" id="WP_279244590.1">
    <property type="nucleotide sequence ID" value="NZ_SHNN01000001.1"/>
</dbReference>
<sequence length="278" mass="28529">MAGRLEGKVAAITGAASGFGAAAARRFVLEGAKVVMGDIQDAPGQALADELGDAARYVHCDVTIEEQVANMVDTAVSEFGQLDIMYNNAGIVGSVGPIATTPADEWKRTFDIHVHGTFYGCKHAARVMIPRKAGSIVSMTSTAGIMGGLGPHAYAAAKHAIVGITKNVAAELAQHGIRVNCIAPAGMATAMVAALSGDHTAIEETEKALALASPLKGRGGRADDVVNAALWLASDEAGYTSGHTLTTDAGYTTGAAFPTPFAEREDFVAEAGKRGMDS</sequence>
<gene>
    <name evidence="6" type="ORF">EYC98_06970</name>
</gene>
<evidence type="ECO:0000313" key="6">
    <source>
        <dbReference type="EMBL" id="MCX2980616.1"/>
    </source>
</evidence>
<dbReference type="SUPFAM" id="SSF51735">
    <property type="entry name" value="NAD(P)-binding Rossmann-fold domains"/>
    <property type="match status" value="1"/>
</dbReference>
<dbReference type="PANTHER" id="PTHR43180:SF28">
    <property type="entry name" value="NAD(P)-BINDING ROSSMANN-FOLD SUPERFAMILY PROTEIN"/>
    <property type="match status" value="1"/>
</dbReference>
<reference evidence="6" key="1">
    <citation type="submission" date="2019-02" db="EMBL/GenBank/DDBJ databases">
        <authorList>
            <person name="Li S.-H."/>
        </authorList>
    </citation>
    <scope>NUCLEOTIDE SEQUENCE</scope>
    <source>
        <strain evidence="6">IMCC14734</strain>
    </source>
</reference>
<evidence type="ECO:0000256" key="2">
    <source>
        <dbReference type="ARBA" id="ARBA00023002"/>
    </source>
</evidence>
<dbReference type="Proteomes" id="UP001143362">
    <property type="component" value="Unassembled WGS sequence"/>
</dbReference>